<dbReference type="Proteomes" id="UP000192578">
    <property type="component" value="Unassembled WGS sequence"/>
</dbReference>
<dbReference type="EMBL" id="MTYJ01000019">
    <property type="protein sequence ID" value="OQV22040.1"/>
    <property type="molecule type" value="Genomic_DNA"/>
</dbReference>
<protein>
    <submittedName>
        <fullName evidence="2">Uncharacterized protein</fullName>
    </submittedName>
</protein>
<evidence type="ECO:0000313" key="2">
    <source>
        <dbReference type="EMBL" id="OQV22040.1"/>
    </source>
</evidence>
<proteinExistence type="predicted"/>
<dbReference type="OrthoDB" id="10071927at2759"/>
<comment type="caution">
    <text evidence="2">The sequence shown here is derived from an EMBL/GenBank/DDBJ whole genome shotgun (WGS) entry which is preliminary data.</text>
</comment>
<gene>
    <name evidence="2" type="ORF">BV898_03887</name>
</gene>
<accession>A0A1W0X3R1</accession>
<feature type="region of interest" description="Disordered" evidence="1">
    <location>
        <begin position="273"/>
        <end position="326"/>
    </location>
</feature>
<name>A0A1W0X3R1_HYPEX</name>
<evidence type="ECO:0000256" key="1">
    <source>
        <dbReference type="SAM" id="MobiDB-lite"/>
    </source>
</evidence>
<reference evidence="3" key="1">
    <citation type="submission" date="2017-01" db="EMBL/GenBank/DDBJ databases">
        <title>Comparative genomics of anhydrobiosis in the tardigrade Hypsibius dujardini.</title>
        <authorList>
            <person name="Yoshida Y."/>
            <person name="Koutsovoulos G."/>
            <person name="Laetsch D."/>
            <person name="Stevens L."/>
            <person name="Kumar S."/>
            <person name="Horikawa D."/>
            <person name="Ishino K."/>
            <person name="Komine S."/>
            <person name="Tomita M."/>
            <person name="Blaxter M."/>
            <person name="Arakawa K."/>
        </authorList>
    </citation>
    <scope>NUCLEOTIDE SEQUENCE [LARGE SCALE GENOMIC DNA]</scope>
    <source>
        <strain evidence="3">Z151</strain>
    </source>
</reference>
<keyword evidence="3" id="KW-1185">Reference proteome</keyword>
<feature type="compositionally biased region" description="Pro residues" evidence="1">
    <location>
        <begin position="311"/>
        <end position="321"/>
    </location>
</feature>
<organism evidence="2 3">
    <name type="scientific">Hypsibius exemplaris</name>
    <name type="common">Freshwater tardigrade</name>
    <dbReference type="NCBI Taxonomy" id="2072580"/>
    <lineage>
        <taxon>Eukaryota</taxon>
        <taxon>Metazoa</taxon>
        <taxon>Ecdysozoa</taxon>
        <taxon>Tardigrada</taxon>
        <taxon>Eutardigrada</taxon>
        <taxon>Parachela</taxon>
        <taxon>Hypsibioidea</taxon>
        <taxon>Hypsibiidae</taxon>
        <taxon>Hypsibius</taxon>
    </lineage>
</organism>
<dbReference type="AlphaFoldDB" id="A0A1W0X3R1"/>
<evidence type="ECO:0000313" key="3">
    <source>
        <dbReference type="Proteomes" id="UP000192578"/>
    </source>
</evidence>
<sequence>MHQRRFTAAIREREREQTHFRHFFVTSIQEQFNNLTIFALLFATERLAPAGKVSRDQENSHAKINLPADVKWLESVDSLFGIHLHRACFVSNDRGHDVLNRSPIGGNWKRLQMEELWSGMSRQWIRRPARRVSPKKRSRTSTGASCSRQLWALLTLLLCYFVRQANAGIIQGLPQENRLPAPAVDPSPSKMMMMKILLARASNEAENDGRLPVVENNQQRPDAPSRAGMGRIDEIGRFFRGAAPMGTDYLNRYFLYRYDMGDRWSLARVAQPLPQHHNNGTNNGGNAGGKPSPPGGAVVNHHSVGSSAFPATPPPPPPPSSTMPTRDEFAIPFFAMASPSHPVTMSTTDPWATVPNIPGNRCRMIPQRFAAVICPSSTAAPINVGNG</sequence>